<dbReference type="SUPFAM" id="SSF57850">
    <property type="entry name" value="RING/U-box"/>
    <property type="match status" value="1"/>
</dbReference>
<dbReference type="PROSITE" id="PS50011">
    <property type="entry name" value="PROTEIN_KINASE_DOM"/>
    <property type="match status" value="1"/>
</dbReference>
<comment type="caution">
    <text evidence="13">The sequence shown here is derived from an EMBL/GenBank/DDBJ whole genome shotgun (WGS) entry which is preliminary data.</text>
</comment>
<dbReference type="AlphaFoldDB" id="A0A816EKB7"/>
<feature type="domain" description="Protein kinase" evidence="11">
    <location>
        <begin position="1"/>
        <end position="77"/>
    </location>
</feature>
<dbReference type="GO" id="GO:0016020">
    <property type="term" value="C:membrane"/>
    <property type="evidence" value="ECO:0007669"/>
    <property type="project" value="UniProtKB-SubCell"/>
</dbReference>
<keyword evidence="2 9" id="KW-0812">Transmembrane</keyword>
<keyword evidence="5" id="KW-0862">Zinc</keyword>
<evidence type="ECO:0008006" key="15">
    <source>
        <dbReference type="Google" id="ProtNLM"/>
    </source>
</evidence>
<dbReference type="CDD" id="cd16454">
    <property type="entry name" value="RING-H2_PA-TM-RING"/>
    <property type="match status" value="1"/>
</dbReference>
<evidence type="ECO:0000256" key="6">
    <source>
        <dbReference type="ARBA" id="ARBA00022989"/>
    </source>
</evidence>
<feature type="non-terminal residue" evidence="13">
    <location>
        <position position="1"/>
    </location>
</feature>
<keyword evidence="3" id="KW-0479">Metal-binding</keyword>
<reference evidence="13" key="1">
    <citation type="submission" date="2021-02" db="EMBL/GenBank/DDBJ databases">
        <authorList>
            <person name="Nowell W R."/>
        </authorList>
    </citation>
    <scope>NUCLEOTIDE SEQUENCE</scope>
</reference>
<evidence type="ECO:0000256" key="2">
    <source>
        <dbReference type="ARBA" id="ARBA00022692"/>
    </source>
</evidence>
<dbReference type="InterPro" id="IPR001841">
    <property type="entry name" value="Znf_RING"/>
</dbReference>
<evidence type="ECO:0000313" key="13">
    <source>
        <dbReference type="EMBL" id="CAF1651267.1"/>
    </source>
</evidence>
<dbReference type="UniPathway" id="UPA00143"/>
<protein>
    <recommendedName>
        <fullName evidence="15">RING-type domain-containing protein</fullName>
    </recommendedName>
</protein>
<dbReference type="SMART" id="SM00184">
    <property type="entry name" value="RING"/>
    <property type="match status" value="1"/>
</dbReference>
<evidence type="ECO:0000256" key="10">
    <source>
        <dbReference type="SAM" id="SignalP"/>
    </source>
</evidence>
<sequence length="423" mass="48692">WWSLGILMYACLFGEYPVSATKDHVTMANKVLNHTFNLPSIALENKIQVKELLLHLLEKDPNQRLCSLDELRQSSFMAKLDFNRVYTKSYSPLEILMYMKSEWRHELQTHYNYKLMQRRLSPILLFVTSVIVEASTMSMMEMKLNISHCHDHNCTHMTIRSQICYPSTPKTYYLLKGNFLSENVMHVTQINFITAQQRPPSYGAQSEIYLMFHHAPHLANTSFRIKEQRAKLQRLFDQIQSIDMSRSIVMCSFLSGSSTLPSRPIGSYLNPLSNTSLFGIIFLSACAILICGLCTIWFSVLYYRRFVQERKHKKDRQALAKSAEEILAKSPVIIFDAANQNLEFRDENPMCAICLETFSNKEKIRKLACTHYYHIDCIDPWLLSHQSCPLCNQSILQTAIPSISSIIEPPSTGQPTPSTHSNL</sequence>
<evidence type="ECO:0000256" key="7">
    <source>
        <dbReference type="ARBA" id="ARBA00023136"/>
    </source>
</evidence>
<dbReference type="PANTHER" id="PTHR46539:SF1">
    <property type="entry name" value="E3 UBIQUITIN-PROTEIN LIGASE ATL42"/>
    <property type="match status" value="1"/>
</dbReference>
<dbReference type="SUPFAM" id="SSF56112">
    <property type="entry name" value="Protein kinase-like (PK-like)"/>
    <property type="match status" value="1"/>
</dbReference>
<evidence type="ECO:0000256" key="3">
    <source>
        <dbReference type="ARBA" id="ARBA00022723"/>
    </source>
</evidence>
<dbReference type="GO" id="GO:0008270">
    <property type="term" value="F:zinc ion binding"/>
    <property type="evidence" value="ECO:0007669"/>
    <property type="project" value="UniProtKB-KW"/>
</dbReference>
<feature type="chain" id="PRO_5032743662" description="RING-type domain-containing protein" evidence="10">
    <location>
        <begin position="21"/>
        <end position="423"/>
    </location>
</feature>
<dbReference type="Proteomes" id="UP000663828">
    <property type="component" value="Unassembled WGS sequence"/>
</dbReference>
<gene>
    <name evidence="13" type="ORF">XAT740_LOCUS55021</name>
</gene>
<dbReference type="InterPro" id="IPR011009">
    <property type="entry name" value="Kinase-like_dom_sf"/>
</dbReference>
<feature type="domain" description="RING-type" evidence="12">
    <location>
        <begin position="351"/>
        <end position="392"/>
    </location>
</feature>
<dbReference type="GO" id="GO:0016567">
    <property type="term" value="P:protein ubiquitination"/>
    <property type="evidence" value="ECO:0007669"/>
    <property type="project" value="UniProtKB-UniPathway"/>
</dbReference>
<organism evidence="13 14">
    <name type="scientific">Adineta ricciae</name>
    <name type="common">Rotifer</name>
    <dbReference type="NCBI Taxonomy" id="249248"/>
    <lineage>
        <taxon>Eukaryota</taxon>
        <taxon>Metazoa</taxon>
        <taxon>Spiralia</taxon>
        <taxon>Gnathifera</taxon>
        <taxon>Rotifera</taxon>
        <taxon>Eurotatoria</taxon>
        <taxon>Bdelloidea</taxon>
        <taxon>Adinetida</taxon>
        <taxon>Adinetidae</taxon>
        <taxon>Adineta</taxon>
    </lineage>
</organism>
<evidence type="ECO:0000256" key="8">
    <source>
        <dbReference type="PROSITE-ProRule" id="PRU00175"/>
    </source>
</evidence>
<dbReference type="InterPro" id="IPR013083">
    <property type="entry name" value="Znf_RING/FYVE/PHD"/>
</dbReference>
<dbReference type="InterPro" id="IPR000719">
    <property type="entry name" value="Prot_kinase_dom"/>
</dbReference>
<feature type="signal peptide" evidence="10">
    <location>
        <begin position="1"/>
        <end position="20"/>
    </location>
</feature>
<comment type="subcellular location">
    <subcellularLocation>
        <location evidence="1">Membrane</location>
    </subcellularLocation>
</comment>
<dbReference type="EMBL" id="CAJNOR010010120">
    <property type="protein sequence ID" value="CAF1651267.1"/>
    <property type="molecule type" value="Genomic_DNA"/>
</dbReference>
<dbReference type="GO" id="GO:0005524">
    <property type="term" value="F:ATP binding"/>
    <property type="evidence" value="ECO:0007669"/>
    <property type="project" value="InterPro"/>
</dbReference>
<evidence type="ECO:0000256" key="9">
    <source>
        <dbReference type="SAM" id="Phobius"/>
    </source>
</evidence>
<feature type="transmembrane region" description="Helical" evidence="9">
    <location>
        <begin position="277"/>
        <end position="303"/>
    </location>
</feature>
<name>A0A816EKB7_ADIRI</name>
<dbReference type="PANTHER" id="PTHR46539">
    <property type="entry name" value="E3 UBIQUITIN-PROTEIN LIGASE ATL42"/>
    <property type="match status" value="1"/>
</dbReference>
<dbReference type="Gene3D" id="3.30.40.10">
    <property type="entry name" value="Zinc/RING finger domain, C3HC4 (zinc finger)"/>
    <property type="match status" value="1"/>
</dbReference>
<proteinExistence type="predicted"/>
<keyword evidence="7 9" id="KW-0472">Membrane</keyword>
<dbReference type="Pfam" id="PF13639">
    <property type="entry name" value="zf-RING_2"/>
    <property type="match status" value="1"/>
</dbReference>
<evidence type="ECO:0000256" key="5">
    <source>
        <dbReference type="ARBA" id="ARBA00022833"/>
    </source>
</evidence>
<accession>A0A816EKB7</accession>
<evidence type="ECO:0000259" key="11">
    <source>
        <dbReference type="PROSITE" id="PS50011"/>
    </source>
</evidence>
<dbReference type="Gene3D" id="1.10.510.10">
    <property type="entry name" value="Transferase(Phosphotransferase) domain 1"/>
    <property type="match status" value="1"/>
</dbReference>
<keyword evidence="4 8" id="KW-0863">Zinc-finger</keyword>
<evidence type="ECO:0000256" key="4">
    <source>
        <dbReference type="ARBA" id="ARBA00022771"/>
    </source>
</evidence>
<keyword evidence="10" id="KW-0732">Signal</keyword>
<evidence type="ECO:0000256" key="1">
    <source>
        <dbReference type="ARBA" id="ARBA00004370"/>
    </source>
</evidence>
<dbReference type="PROSITE" id="PS50089">
    <property type="entry name" value="ZF_RING_2"/>
    <property type="match status" value="1"/>
</dbReference>
<evidence type="ECO:0000313" key="14">
    <source>
        <dbReference type="Proteomes" id="UP000663828"/>
    </source>
</evidence>
<keyword evidence="14" id="KW-1185">Reference proteome</keyword>
<evidence type="ECO:0000259" key="12">
    <source>
        <dbReference type="PROSITE" id="PS50089"/>
    </source>
</evidence>
<keyword evidence="6 9" id="KW-1133">Transmembrane helix</keyword>
<dbReference type="GO" id="GO:0004672">
    <property type="term" value="F:protein kinase activity"/>
    <property type="evidence" value="ECO:0007669"/>
    <property type="project" value="InterPro"/>
</dbReference>